<name>B8EPW9_METSB</name>
<dbReference type="EMBL" id="CP001280">
    <property type="protein sequence ID" value="ACK50973.1"/>
    <property type="molecule type" value="Genomic_DNA"/>
</dbReference>
<evidence type="ECO:0000313" key="1">
    <source>
        <dbReference type="EMBL" id="ACK50973.1"/>
    </source>
</evidence>
<reference evidence="1 2" key="1">
    <citation type="journal article" date="2010" name="J. Bacteriol.">
        <title>Complete genome sequence of the aerobic facultative methanotroph Methylocella silvestris BL2.</title>
        <authorList>
            <person name="Chen Y."/>
            <person name="Crombie A."/>
            <person name="Rahman M.T."/>
            <person name="Dedysh S.N."/>
            <person name="Liesack W."/>
            <person name="Stott M.B."/>
            <person name="Alam M."/>
            <person name="Theisen A.R."/>
            <person name="Murrell J.C."/>
            <person name="Dunfield P.F."/>
        </authorList>
    </citation>
    <scope>NUCLEOTIDE SEQUENCE [LARGE SCALE GENOMIC DNA]</scope>
    <source>
        <strain evidence="2">DSM 15510 / CIP 108128 / LMG 27833 / NCIMB 13906 / BL2</strain>
    </source>
</reference>
<accession>B8EPW9</accession>
<gene>
    <name evidence="1" type="ordered locus">Msil_2033</name>
</gene>
<dbReference type="OrthoDB" id="7507446at2"/>
<dbReference type="STRING" id="395965.Msil_2033"/>
<dbReference type="RefSeq" id="WP_012591043.1">
    <property type="nucleotide sequence ID" value="NC_011666.1"/>
</dbReference>
<dbReference type="AlphaFoldDB" id="B8EPW9"/>
<organism evidence="1 2">
    <name type="scientific">Methylocella silvestris (strain DSM 15510 / CIP 108128 / LMG 27833 / NCIMB 13906 / BL2)</name>
    <dbReference type="NCBI Taxonomy" id="395965"/>
    <lineage>
        <taxon>Bacteria</taxon>
        <taxon>Pseudomonadati</taxon>
        <taxon>Pseudomonadota</taxon>
        <taxon>Alphaproteobacteria</taxon>
        <taxon>Hyphomicrobiales</taxon>
        <taxon>Beijerinckiaceae</taxon>
        <taxon>Methylocella</taxon>
    </lineage>
</organism>
<protein>
    <submittedName>
        <fullName evidence="1">Uncharacterized protein</fullName>
    </submittedName>
</protein>
<dbReference type="KEGG" id="msl:Msil_2033"/>
<dbReference type="Proteomes" id="UP000002257">
    <property type="component" value="Chromosome"/>
</dbReference>
<dbReference type="eggNOG" id="ENOG503325Y">
    <property type="taxonomic scope" value="Bacteria"/>
</dbReference>
<sequence>MNADWLLGRRRFEAPCAIEIEHSFDSLHAHVTLDGDAIIGPGAEVIVHGEAIEAPFGSRLVLRRRATIVQPGWFDRIATRIKSQFELTQLFDVSFSSWRAL</sequence>
<keyword evidence="2" id="KW-1185">Reference proteome</keyword>
<proteinExistence type="predicted"/>
<evidence type="ECO:0000313" key="2">
    <source>
        <dbReference type="Proteomes" id="UP000002257"/>
    </source>
</evidence>
<dbReference type="HOGENOM" id="CLU_182214_0_0_5"/>